<evidence type="ECO:0000313" key="7">
    <source>
        <dbReference type="Proteomes" id="UP001174677"/>
    </source>
</evidence>
<evidence type="ECO:0000256" key="2">
    <source>
        <dbReference type="ARBA" id="ARBA00022737"/>
    </source>
</evidence>
<feature type="domain" description="Leucine-rich repeat-containing N-terminal plant-type" evidence="5">
    <location>
        <begin position="23"/>
        <end position="63"/>
    </location>
</feature>
<dbReference type="InterPro" id="IPR050994">
    <property type="entry name" value="At_inactive_RLKs"/>
</dbReference>
<dbReference type="PANTHER" id="PTHR48010">
    <property type="entry name" value="OS05G0588300 PROTEIN"/>
    <property type="match status" value="1"/>
</dbReference>
<keyword evidence="3" id="KW-0472">Membrane</keyword>
<feature type="signal peptide" evidence="4">
    <location>
        <begin position="1"/>
        <end position="20"/>
    </location>
</feature>
<keyword evidence="1" id="KW-0433">Leucine-rich repeat</keyword>
<organism evidence="6 7">
    <name type="scientific">Hevea brasiliensis</name>
    <name type="common">Para rubber tree</name>
    <name type="synonym">Siphonia brasiliensis</name>
    <dbReference type="NCBI Taxonomy" id="3981"/>
    <lineage>
        <taxon>Eukaryota</taxon>
        <taxon>Viridiplantae</taxon>
        <taxon>Streptophyta</taxon>
        <taxon>Embryophyta</taxon>
        <taxon>Tracheophyta</taxon>
        <taxon>Spermatophyta</taxon>
        <taxon>Magnoliopsida</taxon>
        <taxon>eudicotyledons</taxon>
        <taxon>Gunneridae</taxon>
        <taxon>Pentapetalae</taxon>
        <taxon>rosids</taxon>
        <taxon>fabids</taxon>
        <taxon>Malpighiales</taxon>
        <taxon>Euphorbiaceae</taxon>
        <taxon>Crotonoideae</taxon>
        <taxon>Micrandreae</taxon>
        <taxon>Hevea</taxon>
    </lineage>
</organism>
<evidence type="ECO:0000256" key="1">
    <source>
        <dbReference type="ARBA" id="ARBA00022614"/>
    </source>
</evidence>
<accession>A0ABQ9M262</accession>
<evidence type="ECO:0000256" key="3">
    <source>
        <dbReference type="SAM" id="Phobius"/>
    </source>
</evidence>
<keyword evidence="3" id="KW-0812">Transmembrane</keyword>
<name>A0ABQ9M262_HEVBR</name>
<dbReference type="Gene3D" id="3.80.10.10">
    <property type="entry name" value="Ribonuclease Inhibitor"/>
    <property type="match status" value="1"/>
</dbReference>
<keyword evidence="2" id="KW-0677">Repeat</keyword>
<keyword evidence="4" id="KW-0732">Signal</keyword>
<dbReference type="InterPro" id="IPR032675">
    <property type="entry name" value="LRR_dom_sf"/>
</dbReference>
<dbReference type="SUPFAM" id="SSF52058">
    <property type="entry name" value="L domain-like"/>
    <property type="match status" value="1"/>
</dbReference>
<evidence type="ECO:0000313" key="6">
    <source>
        <dbReference type="EMBL" id="KAJ9173943.1"/>
    </source>
</evidence>
<reference evidence="6" key="1">
    <citation type="journal article" date="2023" name="Plant Biotechnol. J.">
        <title>Chromosome-level wild Hevea brasiliensis genome provides new tools for genomic-assisted breeding and valuable loci to elevate rubber yield.</title>
        <authorList>
            <person name="Cheng H."/>
            <person name="Song X."/>
            <person name="Hu Y."/>
            <person name="Wu T."/>
            <person name="Yang Q."/>
            <person name="An Z."/>
            <person name="Feng S."/>
            <person name="Deng Z."/>
            <person name="Wu W."/>
            <person name="Zeng X."/>
            <person name="Tu M."/>
            <person name="Wang X."/>
            <person name="Huang H."/>
        </authorList>
    </citation>
    <scope>NUCLEOTIDE SEQUENCE</scope>
    <source>
        <strain evidence="6">MT/VB/25A 57/8</strain>
    </source>
</reference>
<gene>
    <name evidence="6" type="ORF">P3X46_017026</name>
</gene>
<evidence type="ECO:0000256" key="4">
    <source>
        <dbReference type="SAM" id="SignalP"/>
    </source>
</evidence>
<dbReference type="InterPro" id="IPR013210">
    <property type="entry name" value="LRR_N_plant-typ"/>
</dbReference>
<proteinExistence type="predicted"/>
<keyword evidence="7" id="KW-1185">Reference proteome</keyword>
<dbReference type="EMBL" id="JARPOI010000009">
    <property type="protein sequence ID" value="KAJ9173943.1"/>
    <property type="molecule type" value="Genomic_DNA"/>
</dbReference>
<keyword evidence="3" id="KW-1133">Transmembrane helix</keyword>
<comment type="caution">
    <text evidence="6">The sequence shown here is derived from an EMBL/GenBank/DDBJ whole genome shotgun (WGS) entry which is preliminary data.</text>
</comment>
<feature type="chain" id="PRO_5045365063" description="Leucine-rich repeat-containing N-terminal plant-type domain-containing protein" evidence="4">
    <location>
        <begin position="21"/>
        <end position="321"/>
    </location>
</feature>
<dbReference type="Pfam" id="PF00560">
    <property type="entry name" value="LRR_1"/>
    <property type="match status" value="2"/>
</dbReference>
<evidence type="ECO:0000259" key="5">
    <source>
        <dbReference type="Pfam" id="PF08263"/>
    </source>
</evidence>
<feature type="transmembrane region" description="Helical" evidence="3">
    <location>
        <begin position="227"/>
        <end position="249"/>
    </location>
</feature>
<dbReference type="Proteomes" id="UP001174677">
    <property type="component" value="Chromosome 9"/>
</dbReference>
<protein>
    <recommendedName>
        <fullName evidence="5">Leucine-rich repeat-containing N-terminal plant-type domain-containing protein</fullName>
    </recommendedName>
</protein>
<dbReference type="Pfam" id="PF08263">
    <property type="entry name" value="LRRNT_2"/>
    <property type="match status" value="1"/>
</dbReference>
<sequence length="321" mass="35585">MQFLSILIWSLLGTFTATVATETDLACLRSIKASLEDPFGYLKSSWDLNNNSEGHICSFTGVESWHQEENRVLSLTLPGLGLGGGFPLGIQNCTSLTGLNLSNNELQGPIPFNISKILPFITSLDLSFNNFSSEIPSNIANCSILNILKLDHNRLTGHILEQIGWLTRIKTFNVSNNLLSGPVPRFQNATISADSYTNNVGLCGAPLDECLVHRPRKLDFSFKSGFAIGYMVLSVSVATVYASYCVPWVNVGKRNKMITVAAMVMLMIRRSKHKKTEVDQLDSMSTMEFLLKTQVLFLAHNLESLVIVYNHLLPFYNCKIA</sequence>
<dbReference type="PANTHER" id="PTHR48010:SF55">
    <property type="entry name" value="OS01G0607900 PROTEIN"/>
    <property type="match status" value="1"/>
</dbReference>
<dbReference type="InterPro" id="IPR001611">
    <property type="entry name" value="Leu-rich_rpt"/>
</dbReference>